<feature type="compositionally biased region" description="Polar residues" evidence="6">
    <location>
        <begin position="1430"/>
        <end position="1440"/>
    </location>
</feature>
<dbReference type="GO" id="GO:0000932">
    <property type="term" value="C:P-body"/>
    <property type="evidence" value="ECO:0007669"/>
    <property type="project" value="UniProtKB-SubCell"/>
</dbReference>
<feature type="compositionally biased region" description="Basic and acidic residues" evidence="6">
    <location>
        <begin position="136"/>
        <end position="145"/>
    </location>
</feature>
<gene>
    <name evidence="8" type="ORF">VDGE_07102</name>
</gene>
<organism evidence="8 9">
    <name type="scientific">Verticillium dahliae</name>
    <name type="common">Verticillium wilt</name>
    <dbReference type="NCBI Taxonomy" id="27337"/>
    <lineage>
        <taxon>Eukaryota</taxon>
        <taxon>Fungi</taxon>
        <taxon>Dikarya</taxon>
        <taxon>Ascomycota</taxon>
        <taxon>Pezizomycotina</taxon>
        <taxon>Sordariomycetes</taxon>
        <taxon>Hypocreomycetidae</taxon>
        <taxon>Glomerellales</taxon>
        <taxon>Plectosphaerellaceae</taxon>
        <taxon>Verticillium</taxon>
    </lineage>
</organism>
<feature type="compositionally biased region" description="Low complexity" evidence="6">
    <location>
        <begin position="1073"/>
        <end position="1095"/>
    </location>
</feature>
<dbReference type="GO" id="GO:0031087">
    <property type="term" value="P:deadenylation-independent decapping of nuclear-transcribed mRNA"/>
    <property type="evidence" value="ECO:0007669"/>
    <property type="project" value="InterPro"/>
</dbReference>
<reference evidence="8 9" key="1">
    <citation type="submission" date="2018-12" db="EMBL/GenBank/DDBJ databases">
        <title>Genome of Verticillium dahliae isolate Getta Getta.</title>
        <authorList>
            <person name="Gardiner D.M."/>
        </authorList>
    </citation>
    <scope>NUCLEOTIDE SEQUENCE [LARGE SCALE GENOMIC DNA]</scope>
    <source>
        <strain evidence="8 9">Getta Getta</strain>
    </source>
</reference>
<dbReference type="PANTHER" id="PTHR15598">
    <property type="entry name" value="ENHANCER OF MRNA-DECAPPING PROTEIN 4"/>
    <property type="match status" value="1"/>
</dbReference>
<comment type="subcellular location">
    <subcellularLocation>
        <location evidence="1">Cytoplasm</location>
        <location evidence="1">P-body</location>
    </subcellularLocation>
</comment>
<evidence type="ECO:0000313" key="9">
    <source>
        <dbReference type="Proteomes" id="UP000288725"/>
    </source>
</evidence>
<feature type="compositionally biased region" description="Low complexity" evidence="6">
    <location>
        <begin position="1394"/>
        <end position="1429"/>
    </location>
</feature>
<evidence type="ECO:0000259" key="7">
    <source>
        <dbReference type="Pfam" id="PF24106"/>
    </source>
</evidence>
<feature type="compositionally biased region" description="Polar residues" evidence="6">
    <location>
        <begin position="331"/>
        <end position="347"/>
    </location>
</feature>
<feature type="region of interest" description="Disordered" evidence="6">
    <location>
        <begin position="1"/>
        <end position="374"/>
    </location>
</feature>
<evidence type="ECO:0000256" key="3">
    <source>
        <dbReference type="ARBA" id="ARBA00022490"/>
    </source>
</evidence>
<feature type="region of interest" description="Disordered" evidence="6">
    <location>
        <begin position="1376"/>
        <end position="1462"/>
    </location>
</feature>
<feature type="compositionally biased region" description="Pro residues" evidence="6">
    <location>
        <begin position="1"/>
        <end position="13"/>
    </location>
</feature>
<dbReference type="InterPro" id="IPR036322">
    <property type="entry name" value="WD40_repeat_dom_sf"/>
</dbReference>
<evidence type="ECO:0000256" key="4">
    <source>
        <dbReference type="ARBA" id="ARBA00022574"/>
    </source>
</evidence>
<feature type="compositionally biased region" description="Low complexity" evidence="6">
    <location>
        <begin position="1441"/>
        <end position="1455"/>
    </location>
</feature>
<dbReference type="PANTHER" id="PTHR15598:SF5">
    <property type="entry name" value="ENHANCER OF MRNA-DECAPPING PROTEIN 4"/>
    <property type="match status" value="1"/>
</dbReference>
<keyword evidence="3" id="KW-0963">Cytoplasm</keyword>
<dbReference type="Pfam" id="PF24106">
    <property type="entry name" value="Beta-prop_EDC4L"/>
    <property type="match status" value="1"/>
</dbReference>
<evidence type="ECO:0000256" key="1">
    <source>
        <dbReference type="ARBA" id="ARBA00004201"/>
    </source>
</evidence>
<feature type="compositionally biased region" description="Low complexity" evidence="6">
    <location>
        <begin position="213"/>
        <end position="226"/>
    </location>
</feature>
<dbReference type="Proteomes" id="UP000288725">
    <property type="component" value="Chromosome 5"/>
</dbReference>
<evidence type="ECO:0000256" key="2">
    <source>
        <dbReference type="ARBA" id="ARBA00009639"/>
    </source>
</evidence>
<dbReference type="SUPFAM" id="SSF50978">
    <property type="entry name" value="WD40 repeat-like"/>
    <property type="match status" value="1"/>
</dbReference>
<evidence type="ECO:0000313" key="8">
    <source>
        <dbReference type="EMBL" id="RXG47279.1"/>
    </source>
</evidence>
<feature type="compositionally biased region" description="Polar residues" evidence="6">
    <location>
        <begin position="261"/>
        <end position="286"/>
    </location>
</feature>
<sequence>MVSPLPPPAPTPPTGAMVPPTGDRTSNLLNLLKFSGAGGQPSQAQAQTFQQSQDSFQHFQQHQHQPQPPLQQQQQQQPQHPLQHHQQSHHQAQHQHQHQAGPAMQAPAPFPTQILAPAPSSQDPTGLLRALMSGSHENEEPKQHDAPPTATFGAASPPDETRTYLLNLLNRPKPSQNDQPLLNEGSRHGSFQQSNESPVDTSRHLHQVLDNASQGQSSSHLSQHNQYETSDRHHYEQPAAGYGSYSFQPNQDGSIPVSRLFGNSYNNYEDHQTSSSQHHTPKSSNAAVPHAHSAGQSPAGPPFLILKKGDGSPTPPGAGRKNISHERSPLASPQSLRSQAVHSTVSPAGNAIGNPTPGSAASLASPGRADRNPETVSEAMHDLAETADQEAQEALARAEDEPDQSDYLKDLDDLDNARTEQEFEDIAQHAALAIKKELDRAENSGALEKIMSPEAALEVREIVEDAAAGHADHSNEAADGVADSWESADQDEIVVIEEEPAQPVKVYNFPMKPWISIQVNDNGDIERPQLRDEAIMDIARLKKEFDQIDRNLYTATERYMVYGMSKAGGLRVIRQEDGRDAKIFTDTKDRIFNVAMSCTAPDHDGAHRETIIGTGISGTVFWVQIRNGEKDHIEDANPEQYGFALPPMSFHEGDTPGGVLKTRARSSTIHPEFFAVGRGKSINIIWPSFIMQQNLFKPGHDRVVDTEQLAKQCSLKINTGKAGKDFTFSQDDTVIVSLDKSGRVKFWDVRDLTAAKEGSDPRAPTPAHTSLEVKEPMLTLTSTPEGEKAWPTSVLLVDKLRPYQKRCALRYMIIGMKQNHTLQLWDLALGKPVQEFNLPHSKESDAVCSVMYHAPTGMLIIGHPTRNSIYFAHLSAPKYNLKSVSQVDYIKRLIDHDTTIPQPDSTAVISGVREYSFANRGILRSLDLLSTPAMSQDSDEPTLFELYAMHSKGVACLLIKQAELGWSKDNKVLAPVSAVDAGVVSISKLKPPHALPAEPAHQEPAPALPAPARSNTKESTAHTAPSSQDETATRPTAASKKQESKDEDTPTTAPVKDDKPEKAERKGRKKKAAAVAAAAALAAESQSQSNGGSQSPRVTPKDSKSATAAVPAVPSSYVSMESIETVMNSLTTMESRLNSSFAGTINAAIKSLHTKLEDGQREREKDFDQHQKTLLTMISDVLNENTQKVLESLIQGQFDLAMPTISDVARKAVSEQFSSGTNRQLSQTIQKEINKSLPSATQHALQSTDFIKGLSDRVGSTVAANVQREVVHSLTNQMSTAFTAMATTACQQVADDLQRQHHSEMTALHEQRAADSKKIDELHTAFAQLTSMVSGMAATQEQFQTEFIRFQQQTTKNPGPLQQAIPAQQHQLPPAIQGQEYGPRHGQGPSQVHSQGLTQMQQQVQRMQEHMQQQQQQQQGSQHYGSMQSPEASQHRSVGYQQSQASSHGHGQHGAPYQQSHANSQALTLANQSQGEEEFDQELADCVARIDGLIKAGRTEDALLRWLQSGREQFIFDRLMSKYSPQLVLDGMPGLLLLTIATTICQSLDSVTRERVAWLEVVVHKISTDFDNMEADARAITPKIFHLIITNTENLFVRISSTRGNDPILKNLSQMMGVAKRTLETHSTRHYG</sequence>
<feature type="compositionally biased region" description="Low complexity" evidence="6">
    <location>
        <begin position="98"/>
        <end position="107"/>
    </location>
</feature>
<feature type="compositionally biased region" description="Low complexity" evidence="6">
    <location>
        <begin position="40"/>
        <end position="81"/>
    </location>
</feature>
<accession>A0A444S1U3</accession>
<dbReference type="InterPro" id="IPR045152">
    <property type="entry name" value="EDC4-like"/>
</dbReference>
<feature type="domain" description="EDC4-like protein pdc1 beta-propeller" evidence="7">
    <location>
        <begin position="532"/>
        <end position="877"/>
    </location>
</feature>
<proteinExistence type="inferred from homology"/>
<feature type="compositionally biased region" description="Polar residues" evidence="6">
    <location>
        <begin position="1021"/>
        <end position="1036"/>
    </location>
</feature>
<keyword evidence="4" id="KW-0853">WD repeat</keyword>
<feature type="region of interest" description="Disordered" evidence="6">
    <location>
        <begin position="993"/>
        <end position="1112"/>
    </location>
</feature>
<evidence type="ECO:0000256" key="6">
    <source>
        <dbReference type="SAM" id="MobiDB-lite"/>
    </source>
</evidence>
<dbReference type="InterPro" id="IPR055393">
    <property type="entry name" value="Beta-prop_EDC4L"/>
</dbReference>
<feature type="compositionally biased region" description="Low complexity" evidence="6">
    <location>
        <begin position="995"/>
        <end position="1005"/>
    </location>
</feature>
<comment type="similarity">
    <text evidence="2">Belongs to the WD repeat EDC4 family.</text>
</comment>
<keyword evidence="5" id="KW-0677">Repeat</keyword>
<feature type="region of interest" description="Disordered" evidence="6">
    <location>
        <begin position="386"/>
        <end position="409"/>
    </location>
</feature>
<evidence type="ECO:0000256" key="5">
    <source>
        <dbReference type="ARBA" id="ARBA00022737"/>
    </source>
</evidence>
<dbReference type="InterPro" id="IPR015943">
    <property type="entry name" value="WD40/YVTN_repeat-like_dom_sf"/>
</dbReference>
<dbReference type="EMBL" id="RSDZ01000037">
    <property type="protein sequence ID" value="RXG47279.1"/>
    <property type="molecule type" value="Genomic_DNA"/>
</dbReference>
<protein>
    <recommendedName>
        <fullName evidence="7">EDC4-like protein pdc1 beta-propeller domain-containing protein</fullName>
    </recommendedName>
</protein>
<feature type="compositionally biased region" description="Polar residues" evidence="6">
    <location>
        <begin position="189"/>
        <end position="200"/>
    </location>
</feature>
<name>A0A444S1U3_VERDA</name>
<feature type="compositionally biased region" description="Basic and acidic residues" evidence="6">
    <location>
        <begin position="1055"/>
        <end position="1064"/>
    </location>
</feature>
<comment type="caution">
    <text evidence="8">The sequence shown here is derived from an EMBL/GenBank/DDBJ whole genome shotgun (WGS) entry which is preliminary data.</text>
</comment>
<dbReference type="Gene3D" id="2.130.10.10">
    <property type="entry name" value="YVTN repeat-like/Quinoprotein amine dehydrogenase"/>
    <property type="match status" value="1"/>
</dbReference>
<feature type="compositionally biased region" description="Basic residues" evidence="6">
    <location>
        <begin position="82"/>
        <end position="97"/>
    </location>
</feature>
<dbReference type="FunFam" id="2.130.10.10:FF:000817">
    <property type="entry name" value="WGS project CABT00000000 data, contig 2.15"/>
    <property type="match status" value="1"/>
</dbReference>